<dbReference type="SUPFAM" id="SSF54236">
    <property type="entry name" value="Ubiquitin-like"/>
    <property type="match status" value="1"/>
</dbReference>
<dbReference type="Pfam" id="PF14555">
    <property type="entry name" value="UBA_4"/>
    <property type="match status" value="1"/>
</dbReference>
<dbReference type="InterPro" id="IPR049483">
    <property type="entry name" value="FAF1_2-like_UAS"/>
</dbReference>
<gene>
    <name evidence="5" type="ORF">HPULCUR_000672</name>
</gene>
<feature type="transmembrane region" description="Helical" evidence="3">
    <location>
        <begin position="99"/>
        <end position="120"/>
    </location>
</feature>
<dbReference type="InterPro" id="IPR006577">
    <property type="entry name" value="UAS"/>
</dbReference>
<keyword evidence="3" id="KW-0472">Membrane</keyword>
<dbReference type="PANTHER" id="PTHR23322">
    <property type="entry name" value="FAS-ASSOCIATED PROTEIN"/>
    <property type="match status" value="1"/>
</dbReference>
<comment type="caution">
    <text evidence="5">The sequence shown here is derived from an EMBL/GenBank/DDBJ whole genome shotgun (WGS) entry which is preliminary data.</text>
</comment>
<keyword evidence="6" id="KW-1185">Reference proteome</keyword>
<protein>
    <recommendedName>
        <fullName evidence="4">UBX domain-containing protein</fullName>
    </recommendedName>
</protein>
<dbReference type="PANTHER" id="PTHR23322:SF1">
    <property type="entry name" value="FAS-ASSOCIATED FACTOR 2"/>
    <property type="match status" value="1"/>
</dbReference>
<dbReference type="Proteomes" id="UP001476247">
    <property type="component" value="Unassembled WGS sequence"/>
</dbReference>
<dbReference type="PROSITE" id="PS50033">
    <property type="entry name" value="UBX"/>
    <property type="match status" value="1"/>
</dbReference>
<keyword evidence="3" id="KW-1133">Transmembrane helix</keyword>
<dbReference type="Gene3D" id="3.40.30.10">
    <property type="entry name" value="Glutaredoxin"/>
    <property type="match status" value="1"/>
</dbReference>
<dbReference type="SMART" id="SM00594">
    <property type="entry name" value="UAS"/>
    <property type="match status" value="1"/>
</dbReference>
<feature type="coiled-coil region" evidence="2">
    <location>
        <begin position="317"/>
        <end position="352"/>
    </location>
</feature>
<dbReference type="Gene3D" id="3.10.20.90">
    <property type="entry name" value="Phosphatidylinositol 3-kinase Catalytic Subunit, Chain A, domain 1"/>
    <property type="match status" value="1"/>
</dbReference>
<dbReference type="Pfam" id="PF00789">
    <property type="entry name" value="UBX"/>
    <property type="match status" value="1"/>
</dbReference>
<evidence type="ECO:0000256" key="3">
    <source>
        <dbReference type="SAM" id="Phobius"/>
    </source>
</evidence>
<dbReference type="SUPFAM" id="SSF52833">
    <property type="entry name" value="Thioredoxin-like"/>
    <property type="match status" value="1"/>
</dbReference>
<dbReference type="Pfam" id="PF21021">
    <property type="entry name" value="FAF1"/>
    <property type="match status" value="1"/>
</dbReference>
<keyword evidence="3" id="KW-0812">Transmembrane</keyword>
<name>A0ABP9XKJ0_9FUNG</name>
<organism evidence="5 6">
    <name type="scientific">Helicostylum pulchrum</name>
    <dbReference type="NCBI Taxonomy" id="562976"/>
    <lineage>
        <taxon>Eukaryota</taxon>
        <taxon>Fungi</taxon>
        <taxon>Fungi incertae sedis</taxon>
        <taxon>Mucoromycota</taxon>
        <taxon>Mucoromycotina</taxon>
        <taxon>Mucoromycetes</taxon>
        <taxon>Mucorales</taxon>
        <taxon>Mucorineae</taxon>
        <taxon>Mucoraceae</taxon>
        <taxon>Helicostylum</taxon>
    </lineage>
</organism>
<evidence type="ECO:0000256" key="2">
    <source>
        <dbReference type="SAM" id="Coils"/>
    </source>
</evidence>
<dbReference type="InterPro" id="IPR036249">
    <property type="entry name" value="Thioredoxin-like_sf"/>
</dbReference>
<dbReference type="InterPro" id="IPR001012">
    <property type="entry name" value="UBX_dom"/>
</dbReference>
<feature type="domain" description="UBX" evidence="4">
    <location>
        <begin position="371"/>
        <end position="465"/>
    </location>
</feature>
<dbReference type="CDD" id="cd01767">
    <property type="entry name" value="UBX"/>
    <property type="match status" value="1"/>
</dbReference>
<dbReference type="Gene3D" id="1.10.8.10">
    <property type="entry name" value="DNA helicase RuvA subunit, C-terminal domain"/>
    <property type="match status" value="1"/>
</dbReference>
<accession>A0ABP9XKJ0</accession>
<proteinExistence type="predicted"/>
<keyword evidence="1 2" id="KW-0175">Coiled coil</keyword>
<dbReference type="InterPro" id="IPR029071">
    <property type="entry name" value="Ubiquitin-like_domsf"/>
</dbReference>
<evidence type="ECO:0000259" key="4">
    <source>
        <dbReference type="PROSITE" id="PS50033"/>
    </source>
</evidence>
<evidence type="ECO:0000256" key="1">
    <source>
        <dbReference type="ARBA" id="ARBA00023054"/>
    </source>
</evidence>
<dbReference type="EMBL" id="BAABUJ010000004">
    <property type="protein sequence ID" value="GAA5795316.1"/>
    <property type="molecule type" value="Genomic_DNA"/>
</dbReference>
<dbReference type="SMART" id="SM00166">
    <property type="entry name" value="UBX"/>
    <property type="match status" value="1"/>
</dbReference>
<evidence type="ECO:0000313" key="5">
    <source>
        <dbReference type="EMBL" id="GAA5795316.1"/>
    </source>
</evidence>
<reference evidence="5 6" key="1">
    <citation type="submission" date="2024-04" db="EMBL/GenBank/DDBJ databases">
        <title>genome sequences of Mucor flavus KT1a and Helicostylum pulchrum KT1b strains isolation_sourced from the surface of a dry-aged beef.</title>
        <authorList>
            <person name="Toyotome T."/>
            <person name="Hosono M."/>
            <person name="Torimaru M."/>
            <person name="Fukuda K."/>
            <person name="Mikami N."/>
        </authorList>
    </citation>
    <scope>NUCLEOTIDE SEQUENCE [LARGE SCALE GENOMIC DNA]</scope>
    <source>
        <strain evidence="5 6">KT1b</strain>
    </source>
</reference>
<dbReference type="InterPro" id="IPR050730">
    <property type="entry name" value="UBX_domain-protein"/>
</dbReference>
<evidence type="ECO:0000313" key="6">
    <source>
        <dbReference type="Proteomes" id="UP001476247"/>
    </source>
</evidence>
<sequence>MVSLSTLDEEKRDVLTQYQSITQTKDFDDALGQLIEHDWNLERAVQNIYENNNPTEKREELEEEVASSTATRSISSSSSTAAYTTIHNTFRTRAPARPFSFLSILLWPFGMAWNITWSIISLATRIISRPTITNKPRDPRVLAFEFIELFETKYGQVHVEFFKGGYSQALEKARKDLRFMLVILQSDDHDNTDEFNKNTLTSTRFIEFIKQKNILVWGGNVRESEAHKVSYTLQATTYPFMALIALQTSVGTATPKMAVIERMEGTSHPEELISQIEIAIDRHGAVVNRLKNERSQRDMERQLLKDQDAAYHQSLKADQEKTRLAEEEKEAAARAEEQALYEKRQIELLKEKREQYIQYLYANLPKEPEENAGKVAKLSFRLANGDRVIRKFDQNDTVDTLYRFVEIYPLFKEKKPIQSVELPTDYVHKYKFTIHSPYPRMEYEPNQEIKLCDIKSLWPSATLVVDAVDDDDEEEEED</sequence>